<dbReference type="OrthoDB" id="5381976at2759"/>
<accession>A0A3M7I1B6</accession>
<feature type="region of interest" description="Disordered" evidence="1">
    <location>
        <begin position="1"/>
        <end position="73"/>
    </location>
</feature>
<dbReference type="EMBL" id="QWIS01000019">
    <property type="protein sequence ID" value="RMZ15492.1"/>
    <property type="molecule type" value="Genomic_DNA"/>
</dbReference>
<reference evidence="4 5" key="1">
    <citation type="journal article" date="2018" name="BMC Genomics">
        <title>Genomic evidence for intraspecific hybridization in a clonal and extremely halotolerant yeast.</title>
        <authorList>
            <person name="Gostincar C."/>
            <person name="Stajich J.E."/>
            <person name="Zupancic J."/>
            <person name="Zalar P."/>
            <person name="Gunde-Cimerman N."/>
        </authorList>
    </citation>
    <scope>NUCLEOTIDE SEQUENCE [LARGE SCALE GENOMIC DNA]</scope>
    <source>
        <strain evidence="3 5">EXF-120</strain>
        <strain evidence="2 4">EXF-562</strain>
    </source>
</reference>
<evidence type="ECO:0000256" key="1">
    <source>
        <dbReference type="SAM" id="MobiDB-lite"/>
    </source>
</evidence>
<name>A0A3M7I1B6_HORWE</name>
<dbReference type="AlphaFoldDB" id="A0A3M7I1B6"/>
<comment type="caution">
    <text evidence="3">The sequence shown here is derived from an EMBL/GenBank/DDBJ whole genome shotgun (WGS) entry which is preliminary data.</text>
</comment>
<evidence type="ECO:0000313" key="2">
    <source>
        <dbReference type="EMBL" id="RMZ15492.1"/>
    </source>
</evidence>
<dbReference type="EMBL" id="QWIT01001134">
    <property type="protein sequence ID" value="RMZ19115.1"/>
    <property type="molecule type" value="Genomic_DNA"/>
</dbReference>
<evidence type="ECO:0000313" key="3">
    <source>
        <dbReference type="EMBL" id="RMZ19115.1"/>
    </source>
</evidence>
<proteinExistence type="predicted"/>
<gene>
    <name evidence="3" type="ORF">D0859_16893</name>
    <name evidence="2" type="ORF">D0860_01597</name>
</gene>
<organism evidence="3 5">
    <name type="scientific">Hortaea werneckii</name>
    <name type="common">Black yeast</name>
    <name type="synonym">Cladosporium werneckii</name>
    <dbReference type="NCBI Taxonomy" id="91943"/>
    <lineage>
        <taxon>Eukaryota</taxon>
        <taxon>Fungi</taxon>
        <taxon>Dikarya</taxon>
        <taxon>Ascomycota</taxon>
        <taxon>Pezizomycotina</taxon>
        <taxon>Dothideomycetes</taxon>
        <taxon>Dothideomycetidae</taxon>
        <taxon>Mycosphaerellales</taxon>
        <taxon>Teratosphaeriaceae</taxon>
        <taxon>Hortaea</taxon>
    </lineage>
</organism>
<sequence>MADSETLSESASTMTIIRDNNQHNAPPRTQTPSLATSKPPKITTEDPPPAYTEQPTHISDDKSKPHNHGNSYKGFPSQKAYLAALNEWAETQKYLPVGDNGVTGFYGEKTLEEYARKGPKGEVGVGEVLRRKMRWRKGEGKAGREGSGGGGDRRRD</sequence>
<evidence type="ECO:0000313" key="4">
    <source>
        <dbReference type="Proteomes" id="UP000280598"/>
    </source>
</evidence>
<protein>
    <submittedName>
        <fullName evidence="3">Uncharacterized protein</fullName>
    </submittedName>
</protein>
<dbReference type="Proteomes" id="UP000280598">
    <property type="component" value="Unassembled WGS sequence"/>
</dbReference>
<dbReference type="Proteomes" id="UP000281677">
    <property type="component" value="Unassembled WGS sequence"/>
</dbReference>
<feature type="compositionally biased region" description="Polar residues" evidence="1">
    <location>
        <begin position="1"/>
        <end position="36"/>
    </location>
</feature>
<feature type="region of interest" description="Disordered" evidence="1">
    <location>
        <begin position="135"/>
        <end position="156"/>
    </location>
</feature>
<evidence type="ECO:0000313" key="5">
    <source>
        <dbReference type="Proteomes" id="UP000281677"/>
    </source>
</evidence>